<keyword evidence="2" id="KW-0732">Signal</keyword>
<comment type="caution">
    <text evidence="3">The sequence shown here is derived from an EMBL/GenBank/DDBJ whole genome shotgun (WGS) entry which is preliminary data.</text>
</comment>
<evidence type="ECO:0000256" key="1">
    <source>
        <dbReference type="SAM" id="MobiDB-lite"/>
    </source>
</evidence>
<dbReference type="AlphaFoldDB" id="A0A8S3VMA3"/>
<dbReference type="EMBL" id="CAJPWZ010003296">
    <property type="protein sequence ID" value="CAG2256149.1"/>
    <property type="molecule type" value="Genomic_DNA"/>
</dbReference>
<feature type="region of interest" description="Disordered" evidence="1">
    <location>
        <begin position="240"/>
        <end position="267"/>
    </location>
</feature>
<protein>
    <recommendedName>
        <fullName evidence="5">Retrotransposon gag domain-containing protein</fullName>
    </recommendedName>
</protein>
<accession>A0A8S3VMA3</accession>
<evidence type="ECO:0000313" key="4">
    <source>
        <dbReference type="Proteomes" id="UP000683360"/>
    </source>
</evidence>
<sequence length="395" mass="45336">MNIFILILIVQVIAPPARRTVKLEVGELCRYERQGVLRCGYVGEKTYILEPQIEVSTLIMDRLFESSTLEIINKDGVTVRINNGEMEWCCYSIKGATAVFVADKQCPTTVKTPSLMTDYTSMVQPTRTTTLPASETKNTLAFSSTTSTMTTELKNMTAGTIINNLEGWVIPTVSTLCEYILAVVMIIVATIEIIRKFRIRLQNLLHRLENPTAQQDDQLQAALPPQDQPIAPLPAQIQPQPVQNQPQLAQNQPQPAENQPQPLRRSQRQIKPVMRLNLYGLPTDDPISWLERFRAWVEFNNWQNPTKIFNAMKLRLTGSALEWIKNASANCIENPETLFQAFKDHFQNIHPKWLLEQQLYDRRMREDENLEEYANDIEKRCILLQPRFQDSPLID</sequence>
<evidence type="ECO:0008006" key="5">
    <source>
        <dbReference type="Google" id="ProtNLM"/>
    </source>
</evidence>
<name>A0A8S3VMA3_MYTED</name>
<evidence type="ECO:0000256" key="2">
    <source>
        <dbReference type="SAM" id="SignalP"/>
    </source>
</evidence>
<dbReference type="PANTHER" id="PTHR33223">
    <property type="entry name" value="CCHC-TYPE DOMAIN-CONTAINING PROTEIN"/>
    <property type="match status" value="1"/>
</dbReference>
<gene>
    <name evidence="3" type="ORF">MEDL_67479</name>
</gene>
<feature type="chain" id="PRO_5035770185" description="Retrotransposon gag domain-containing protein" evidence="2">
    <location>
        <begin position="20"/>
        <end position="395"/>
    </location>
</feature>
<keyword evidence="4" id="KW-1185">Reference proteome</keyword>
<organism evidence="3 4">
    <name type="scientific">Mytilus edulis</name>
    <name type="common">Blue mussel</name>
    <dbReference type="NCBI Taxonomy" id="6550"/>
    <lineage>
        <taxon>Eukaryota</taxon>
        <taxon>Metazoa</taxon>
        <taxon>Spiralia</taxon>
        <taxon>Lophotrochozoa</taxon>
        <taxon>Mollusca</taxon>
        <taxon>Bivalvia</taxon>
        <taxon>Autobranchia</taxon>
        <taxon>Pteriomorphia</taxon>
        <taxon>Mytilida</taxon>
        <taxon>Mytiloidea</taxon>
        <taxon>Mytilidae</taxon>
        <taxon>Mytilinae</taxon>
        <taxon>Mytilus</taxon>
    </lineage>
</organism>
<dbReference type="PANTHER" id="PTHR33223:SF6">
    <property type="entry name" value="CCHC-TYPE DOMAIN-CONTAINING PROTEIN"/>
    <property type="match status" value="1"/>
</dbReference>
<feature type="compositionally biased region" description="Low complexity" evidence="1">
    <location>
        <begin position="240"/>
        <end position="262"/>
    </location>
</feature>
<evidence type="ECO:0000313" key="3">
    <source>
        <dbReference type="EMBL" id="CAG2256149.1"/>
    </source>
</evidence>
<feature type="signal peptide" evidence="2">
    <location>
        <begin position="1"/>
        <end position="19"/>
    </location>
</feature>
<reference evidence="3" key="1">
    <citation type="submission" date="2021-03" db="EMBL/GenBank/DDBJ databases">
        <authorList>
            <person name="Bekaert M."/>
        </authorList>
    </citation>
    <scope>NUCLEOTIDE SEQUENCE</scope>
</reference>
<dbReference type="Proteomes" id="UP000683360">
    <property type="component" value="Unassembled WGS sequence"/>
</dbReference>
<proteinExistence type="predicted"/>